<dbReference type="GO" id="GO:0006865">
    <property type="term" value="P:amino acid transport"/>
    <property type="evidence" value="ECO:0007669"/>
    <property type="project" value="UniProtKB-KW"/>
</dbReference>
<dbReference type="PANTHER" id="PTHR30483:SF6">
    <property type="entry name" value="PERIPLASMIC BINDING PROTEIN OF ABC TRANSPORTER FOR NATURAL AMINO ACIDS"/>
    <property type="match status" value="1"/>
</dbReference>
<evidence type="ECO:0000259" key="6">
    <source>
        <dbReference type="Pfam" id="PF13458"/>
    </source>
</evidence>
<feature type="signal peptide" evidence="5">
    <location>
        <begin position="1"/>
        <end position="19"/>
    </location>
</feature>
<dbReference type="PANTHER" id="PTHR30483">
    <property type="entry name" value="LEUCINE-SPECIFIC-BINDING PROTEIN"/>
    <property type="match status" value="1"/>
</dbReference>
<protein>
    <recommendedName>
        <fullName evidence="6">Leucine-binding protein domain-containing protein</fullName>
    </recommendedName>
</protein>
<evidence type="ECO:0000256" key="4">
    <source>
        <dbReference type="ARBA" id="ARBA00022970"/>
    </source>
</evidence>
<dbReference type="InterPro" id="IPR028081">
    <property type="entry name" value="Leu-bd"/>
</dbReference>
<dbReference type="Gene3D" id="3.40.50.2300">
    <property type="match status" value="2"/>
</dbReference>
<keyword evidence="2" id="KW-0813">Transport</keyword>
<proteinExistence type="inferred from homology"/>
<dbReference type="Pfam" id="PF13458">
    <property type="entry name" value="Peripla_BP_6"/>
    <property type="match status" value="1"/>
</dbReference>
<name>A0A0P6WKG8_9CHLR</name>
<dbReference type="Proteomes" id="UP000050430">
    <property type="component" value="Unassembled WGS sequence"/>
</dbReference>
<dbReference type="OrthoDB" id="9783240at2"/>
<accession>A0A0P6WKG8</accession>
<comment type="similarity">
    <text evidence="1">Belongs to the leucine-binding protein family.</text>
</comment>
<reference evidence="7 8" key="1">
    <citation type="submission" date="2015-07" db="EMBL/GenBank/DDBJ databases">
        <title>Genome sequence of Leptolinea tardivitalis DSM 16556.</title>
        <authorList>
            <person name="Hemp J."/>
            <person name="Ward L.M."/>
            <person name="Pace L.A."/>
            <person name="Fischer W.W."/>
        </authorList>
    </citation>
    <scope>NUCLEOTIDE SEQUENCE [LARGE SCALE GENOMIC DNA]</scope>
    <source>
        <strain evidence="7 8">YMTK-2</strain>
    </source>
</reference>
<evidence type="ECO:0000256" key="1">
    <source>
        <dbReference type="ARBA" id="ARBA00010062"/>
    </source>
</evidence>
<evidence type="ECO:0000313" key="7">
    <source>
        <dbReference type="EMBL" id="KPL70235.1"/>
    </source>
</evidence>
<organism evidence="7 8">
    <name type="scientific">Leptolinea tardivitalis</name>
    <dbReference type="NCBI Taxonomy" id="229920"/>
    <lineage>
        <taxon>Bacteria</taxon>
        <taxon>Bacillati</taxon>
        <taxon>Chloroflexota</taxon>
        <taxon>Anaerolineae</taxon>
        <taxon>Anaerolineales</taxon>
        <taxon>Anaerolineaceae</taxon>
        <taxon>Leptolinea</taxon>
    </lineage>
</organism>
<keyword evidence="4" id="KW-0029">Amino-acid transport</keyword>
<dbReference type="InterPro" id="IPR028082">
    <property type="entry name" value="Peripla_BP_I"/>
</dbReference>
<dbReference type="InterPro" id="IPR000709">
    <property type="entry name" value="Leu_Ile_Val-bd"/>
</dbReference>
<evidence type="ECO:0000256" key="3">
    <source>
        <dbReference type="ARBA" id="ARBA00022729"/>
    </source>
</evidence>
<keyword evidence="3 5" id="KW-0732">Signal</keyword>
<dbReference type="AlphaFoldDB" id="A0A0P6WKG8"/>
<dbReference type="EMBL" id="LGCK01000014">
    <property type="protein sequence ID" value="KPL70235.1"/>
    <property type="molecule type" value="Genomic_DNA"/>
</dbReference>
<dbReference type="CDD" id="cd06347">
    <property type="entry name" value="PBP1_ABC_LivK_ligand_binding-like"/>
    <property type="match status" value="1"/>
</dbReference>
<feature type="chain" id="PRO_5006132489" description="Leucine-binding protein domain-containing protein" evidence="5">
    <location>
        <begin position="20"/>
        <end position="400"/>
    </location>
</feature>
<gene>
    <name evidence="7" type="ORF">ADM99_13730</name>
</gene>
<dbReference type="RefSeq" id="WP_062422095.1">
    <property type="nucleotide sequence ID" value="NZ_BBYA01000010.1"/>
</dbReference>
<evidence type="ECO:0000313" key="8">
    <source>
        <dbReference type="Proteomes" id="UP000050430"/>
    </source>
</evidence>
<comment type="caution">
    <text evidence="7">The sequence shown here is derived from an EMBL/GenBank/DDBJ whole genome shotgun (WGS) entry which is preliminary data.</text>
</comment>
<keyword evidence="8" id="KW-1185">Reference proteome</keyword>
<dbReference type="SUPFAM" id="SSF53822">
    <property type="entry name" value="Periplasmic binding protein-like I"/>
    <property type="match status" value="1"/>
</dbReference>
<dbReference type="PRINTS" id="PR00337">
    <property type="entry name" value="LEUILEVALBP"/>
</dbReference>
<evidence type="ECO:0000256" key="5">
    <source>
        <dbReference type="SAM" id="SignalP"/>
    </source>
</evidence>
<dbReference type="STRING" id="229920.ADM99_13730"/>
<evidence type="ECO:0000256" key="2">
    <source>
        <dbReference type="ARBA" id="ARBA00022448"/>
    </source>
</evidence>
<feature type="domain" description="Leucine-binding protein" evidence="6">
    <location>
        <begin position="49"/>
        <end position="386"/>
    </location>
</feature>
<sequence length="400" mass="44019">MKITRKLCLVIVFSGLALAFSFQPSPMIQSETPTPDTTTTPETPVPIVEIKVAIMAPFSGNMAVYGKSLVNGVMMVVNDWNDSHAENGWKIVPVYADTKCDPKTTISEANRLIHEETITYFIGDVCSEASVALADILDQSGALQISPAASSPMLTIDSDGNGRRFVFRTCYLDRYQAQAMARYLVLNGFKKAVILANSDDMYSYELAEAFANTYTGEGGTILMNSLGISADKDFSGILTRVRDLNPDVIYLPMWSKQLNLVASQIQTAGIKAQLAGPDSWEDRNLIKSVVEKGLYSTNFSINNPRPEAVEFVKTYQLKTGKRPDMIAALGYDTASLLLTAFDNVGKNNVVKVRDALEELELTGVTGMIRFDDFHNPKKPVVISQYNYGRSLFVTEVPPKD</sequence>
<dbReference type="InterPro" id="IPR051010">
    <property type="entry name" value="BCAA_transport"/>
</dbReference>